<keyword evidence="10" id="KW-1185">Reference proteome</keyword>
<gene>
    <name evidence="7" type="primary">mraZ</name>
    <name evidence="9" type="ORF">KCG34_22275</name>
</gene>
<dbReference type="EMBL" id="CP073078">
    <property type="protein sequence ID" value="QUD87738.1"/>
    <property type="molecule type" value="Genomic_DNA"/>
</dbReference>
<evidence type="ECO:0000256" key="7">
    <source>
        <dbReference type="HAMAP-Rule" id="MF_01008"/>
    </source>
</evidence>
<dbReference type="Pfam" id="PF02381">
    <property type="entry name" value="MraZ"/>
    <property type="match status" value="1"/>
</dbReference>
<dbReference type="Gene3D" id="3.40.1550.20">
    <property type="entry name" value="Transcriptional regulator MraZ domain"/>
    <property type="match status" value="1"/>
</dbReference>
<dbReference type="RefSeq" id="WP_211937788.1">
    <property type="nucleotide sequence ID" value="NZ_CP073078.1"/>
</dbReference>
<proteinExistence type="inferred from homology"/>
<feature type="domain" description="SpoVT-AbrB" evidence="8">
    <location>
        <begin position="5"/>
        <end position="51"/>
    </location>
</feature>
<dbReference type="InterPro" id="IPR035642">
    <property type="entry name" value="MraZ_N"/>
</dbReference>
<dbReference type="PROSITE" id="PS51740">
    <property type="entry name" value="SPOVT_ABRB"/>
    <property type="match status" value="2"/>
</dbReference>
<dbReference type="PANTHER" id="PTHR34701:SF1">
    <property type="entry name" value="TRANSCRIPTIONAL REGULATOR MRAZ"/>
    <property type="match status" value="1"/>
</dbReference>
<keyword evidence="4 7" id="KW-0805">Transcription regulation</keyword>
<evidence type="ECO:0000256" key="1">
    <source>
        <dbReference type="ARBA" id="ARBA00013860"/>
    </source>
</evidence>
<accession>A0A975IUF0</accession>
<comment type="subcellular location">
    <subcellularLocation>
        <location evidence="7">Cytoplasm</location>
        <location evidence="7">Nucleoid</location>
    </subcellularLocation>
</comment>
<sequence>MFLSTFEKPLDAKRRLVVPMEFRASVSGPFDGVFCFPSIEADCIEGGGKALYDRYQAVIEELDVGDPLRYSLEFTVLGGMAQLSFDTAGRVTLPENLCQMFGLTDQAVIVGLGDRFQIWRPDAFHAERLRQRQSARDGLAALRAQQRQARMGGAA</sequence>
<dbReference type="CDD" id="cd16321">
    <property type="entry name" value="MraZ_C"/>
    <property type="match status" value="1"/>
</dbReference>
<dbReference type="AlphaFoldDB" id="A0A975IUF0"/>
<dbReference type="InterPro" id="IPR038619">
    <property type="entry name" value="MraZ_sf"/>
</dbReference>
<evidence type="ECO:0000256" key="4">
    <source>
        <dbReference type="ARBA" id="ARBA00023015"/>
    </source>
</evidence>
<comment type="subunit">
    <text evidence="7">Forms oligomers.</text>
</comment>
<evidence type="ECO:0000259" key="8">
    <source>
        <dbReference type="PROSITE" id="PS51740"/>
    </source>
</evidence>
<comment type="similarity">
    <text evidence="7">Belongs to the MraZ family.</text>
</comment>
<evidence type="ECO:0000313" key="9">
    <source>
        <dbReference type="EMBL" id="QUD87738.1"/>
    </source>
</evidence>
<name>A0A975IUF0_9CAUL</name>
<keyword evidence="5 7" id="KW-0238">DNA-binding</keyword>
<dbReference type="CDD" id="cd16320">
    <property type="entry name" value="MraZ_N"/>
    <property type="match status" value="1"/>
</dbReference>
<dbReference type="GO" id="GO:0009295">
    <property type="term" value="C:nucleoid"/>
    <property type="evidence" value="ECO:0007669"/>
    <property type="project" value="UniProtKB-SubCell"/>
</dbReference>
<evidence type="ECO:0000256" key="3">
    <source>
        <dbReference type="ARBA" id="ARBA00022737"/>
    </source>
</evidence>
<keyword evidence="2 7" id="KW-0963">Cytoplasm</keyword>
<dbReference type="Proteomes" id="UP000676409">
    <property type="component" value="Chromosome"/>
</dbReference>
<dbReference type="InterPro" id="IPR007159">
    <property type="entry name" value="SpoVT-AbrB_dom"/>
</dbReference>
<keyword evidence="6 7" id="KW-0804">Transcription</keyword>
<dbReference type="PANTHER" id="PTHR34701">
    <property type="entry name" value="TRANSCRIPTIONAL REGULATOR MRAZ"/>
    <property type="match status" value="1"/>
</dbReference>
<organism evidence="9 10">
    <name type="scientific">Phenylobacterium montanum</name>
    <dbReference type="NCBI Taxonomy" id="2823693"/>
    <lineage>
        <taxon>Bacteria</taxon>
        <taxon>Pseudomonadati</taxon>
        <taxon>Pseudomonadota</taxon>
        <taxon>Alphaproteobacteria</taxon>
        <taxon>Caulobacterales</taxon>
        <taxon>Caulobacteraceae</taxon>
        <taxon>Phenylobacterium</taxon>
    </lineage>
</organism>
<dbReference type="GO" id="GO:2000143">
    <property type="term" value="P:negative regulation of DNA-templated transcription initiation"/>
    <property type="evidence" value="ECO:0007669"/>
    <property type="project" value="TreeGrafter"/>
</dbReference>
<dbReference type="InterPro" id="IPR037914">
    <property type="entry name" value="SpoVT-AbrB_sf"/>
</dbReference>
<feature type="domain" description="SpoVT-AbrB" evidence="8">
    <location>
        <begin position="80"/>
        <end position="123"/>
    </location>
</feature>
<dbReference type="GO" id="GO:0000976">
    <property type="term" value="F:transcription cis-regulatory region binding"/>
    <property type="evidence" value="ECO:0007669"/>
    <property type="project" value="TreeGrafter"/>
</dbReference>
<dbReference type="KEGG" id="caul:KCG34_22275"/>
<dbReference type="HAMAP" id="MF_01008">
    <property type="entry name" value="MraZ"/>
    <property type="match status" value="1"/>
</dbReference>
<dbReference type="GO" id="GO:0005737">
    <property type="term" value="C:cytoplasm"/>
    <property type="evidence" value="ECO:0007669"/>
    <property type="project" value="UniProtKB-UniRule"/>
</dbReference>
<dbReference type="InterPro" id="IPR003444">
    <property type="entry name" value="MraZ"/>
</dbReference>
<evidence type="ECO:0000256" key="6">
    <source>
        <dbReference type="ARBA" id="ARBA00023163"/>
    </source>
</evidence>
<evidence type="ECO:0000256" key="5">
    <source>
        <dbReference type="ARBA" id="ARBA00023125"/>
    </source>
</evidence>
<dbReference type="GO" id="GO:0003700">
    <property type="term" value="F:DNA-binding transcription factor activity"/>
    <property type="evidence" value="ECO:0007669"/>
    <property type="project" value="UniProtKB-UniRule"/>
</dbReference>
<dbReference type="SUPFAM" id="SSF89447">
    <property type="entry name" value="AbrB/MazE/MraZ-like"/>
    <property type="match status" value="1"/>
</dbReference>
<dbReference type="InterPro" id="IPR035644">
    <property type="entry name" value="MraZ_C"/>
</dbReference>
<evidence type="ECO:0000256" key="2">
    <source>
        <dbReference type="ARBA" id="ARBA00022490"/>
    </source>
</evidence>
<protein>
    <recommendedName>
        <fullName evidence="1 7">Transcriptional regulator MraZ</fullName>
    </recommendedName>
</protein>
<evidence type="ECO:0000313" key="10">
    <source>
        <dbReference type="Proteomes" id="UP000676409"/>
    </source>
</evidence>
<dbReference type="InterPro" id="IPR020603">
    <property type="entry name" value="MraZ_dom"/>
</dbReference>
<keyword evidence="3" id="KW-0677">Repeat</keyword>
<reference evidence="9" key="1">
    <citation type="submission" date="2021-04" db="EMBL/GenBank/DDBJ databases">
        <title>The complete genome sequence of Caulobacter sp. S6.</title>
        <authorList>
            <person name="Tang Y."/>
            <person name="Ouyang W."/>
            <person name="Liu Q."/>
            <person name="Huang B."/>
            <person name="Guo Z."/>
            <person name="Lei P."/>
        </authorList>
    </citation>
    <scope>NUCLEOTIDE SEQUENCE</scope>
    <source>
        <strain evidence="9">S6</strain>
    </source>
</reference>